<gene>
    <name evidence="2" type="ORF">WJX64_12390</name>
</gene>
<organism evidence="2 3">
    <name type="scientific">Leifsonia stereocauli</name>
    <dbReference type="NCBI Taxonomy" id="3134136"/>
    <lineage>
        <taxon>Bacteria</taxon>
        <taxon>Bacillati</taxon>
        <taxon>Actinomycetota</taxon>
        <taxon>Actinomycetes</taxon>
        <taxon>Micrococcales</taxon>
        <taxon>Microbacteriaceae</taxon>
        <taxon>Leifsonia</taxon>
    </lineage>
</organism>
<sequence length="356" mass="37934">MAFAIDPSALNTHAKTLRTLSDAVPPATSYVATNLSLTIVDTAFLFAKALDAANQTKDAIQPYLTDLANSLDLSADELDATATRSIELDDAIERDLDAAYPEPVERGTPMSVPTSRAVYVKPSPPGDALVTPEGEPPSDLVSVILTTDWLSPSTVVAQILDWIFDWNYLDEISKKFSGDWNSLFRVTHALESLKGYHVSQSENIGYAMSVGANTWTGQGADAANAFFTEMARLVREAGDEIGTLAPEFEVVARGMHDTAALVADLFAQILDAAIAAAFFYIAGTVLVETVVGTVIGYLAGTGTLAYMAWLAHEAYDVVQSALLFFDALGAGVAVFAQFLAGGVELPKPLPYDNPTV</sequence>
<protein>
    <submittedName>
        <fullName evidence="2">Uncharacterized protein</fullName>
    </submittedName>
</protein>
<keyword evidence="3" id="KW-1185">Reference proteome</keyword>
<keyword evidence="1" id="KW-0812">Transmembrane</keyword>
<keyword evidence="1" id="KW-1133">Transmembrane helix</keyword>
<evidence type="ECO:0000256" key="1">
    <source>
        <dbReference type="SAM" id="Phobius"/>
    </source>
</evidence>
<accession>A0ABU9W673</accession>
<proteinExistence type="predicted"/>
<feature type="transmembrane region" description="Helical" evidence="1">
    <location>
        <begin position="289"/>
        <end position="309"/>
    </location>
</feature>
<evidence type="ECO:0000313" key="2">
    <source>
        <dbReference type="EMBL" id="MEN1947348.1"/>
    </source>
</evidence>
<reference evidence="2 3" key="1">
    <citation type="submission" date="2024-03" db="EMBL/GenBank/DDBJ databases">
        <title>YIM 134122 draft genome.</title>
        <authorList>
            <person name="Zuo S."/>
            <person name="Xiong L."/>
        </authorList>
    </citation>
    <scope>NUCLEOTIDE SEQUENCE [LARGE SCALE GENOMIC DNA]</scope>
    <source>
        <strain evidence="2 3">YIM 134122</strain>
    </source>
</reference>
<keyword evidence="1" id="KW-0472">Membrane</keyword>
<feature type="transmembrane region" description="Helical" evidence="1">
    <location>
        <begin position="321"/>
        <end position="340"/>
    </location>
</feature>
<dbReference type="Proteomes" id="UP001425155">
    <property type="component" value="Unassembled WGS sequence"/>
</dbReference>
<feature type="transmembrane region" description="Helical" evidence="1">
    <location>
        <begin position="261"/>
        <end position="283"/>
    </location>
</feature>
<dbReference type="EMBL" id="JBCLVG010000002">
    <property type="protein sequence ID" value="MEN1947348.1"/>
    <property type="molecule type" value="Genomic_DNA"/>
</dbReference>
<evidence type="ECO:0000313" key="3">
    <source>
        <dbReference type="Proteomes" id="UP001425155"/>
    </source>
</evidence>
<dbReference type="RefSeq" id="WP_342114496.1">
    <property type="nucleotide sequence ID" value="NZ_JBCAUN010000002.1"/>
</dbReference>
<comment type="caution">
    <text evidence="2">The sequence shown here is derived from an EMBL/GenBank/DDBJ whole genome shotgun (WGS) entry which is preliminary data.</text>
</comment>
<name>A0ABU9W673_9MICO</name>